<evidence type="ECO:0000313" key="1">
    <source>
        <dbReference type="EMBL" id="ELR68594.1"/>
    </source>
</evidence>
<evidence type="ECO:0008006" key="3">
    <source>
        <dbReference type="Google" id="ProtNLM"/>
    </source>
</evidence>
<name>L8JM41_9BACT</name>
<organism evidence="1 2">
    <name type="scientific">Fulvivirga imtechensis AK7</name>
    <dbReference type="NCBI Taxonomy" id="1237149"/>
    <lineage>
        <taxon>Bacteria</taxon>
        <taxon>Pseudomonadati</taxon>
        <taxon>Bacteroidota</taxon>
        <taxon>Cytophagia</taxon>
        <taxon>Cytophagales</taxon>
        <taxon>Fulvivirgaceae</taxon>
        <taxon>Fulvivirga</taxon>
    </lineage>
</organism>
<dbReference type="STRING" id="1237149.C900_00219"/>
<dbReference type="Proteomes" id="UP000011135">
    <property type="component" value="Unassembled WGS sequence"/>
</dbReference>
<protein>
    <recommendedName>
        <fullName evidence="3">Lipoprotein</fullName>
    </recommendedName>
</protein>
<dbReference type="EMBL" id="AMZN01000105">
    <property type="protein sequence ID" value="ELR68594.1"/>
    <property type="molecule type" value="Genomic_DNA"/>
</dbReference>
<keyword evidence="2" id="KW-1185">Reference proteome</keyword>
<sequence>MKLRQKIRLIALFILLFCACENKNKDDEAFLKSLPDIQGITKDTVLFDKNGNPIKVYVNPSHKTENIEKVNSVGGELFYLYYSDENNEPVYDSIENKKKLKKVFHYDYINEFFDISMKTDTVKLGKEFIGNIYSQQKDIRIEIKGLDEVLTSEDLPYTHKIKATELGIYSFSGIIYTFGENYPFEYKYIVVAADSISND</sequence>
<dbReference type="AlphaFoldDB" id="L8JM41"/>
<gene>
    <name evidence="1" type="ORF">C900_00219</name>
</gene>
<accession>L8JM41</accession>
<evidence type="ECO:0000313" key="2">
    <source>
        <dbReference type="Proteomes" id="UP000011135"/>
    </source>
</evidence>
<dbReference type="PROSITE" id="PS51257">
    <property type="entry name" value="PROKAR_LIPOPROTEIN"/>
    <property type="match status" value="1"/>
</dbReference>
<comment type="caution">
    <text evidence="1">The sequence shown here is derived from an EMBL/GenBank/DDBJ whole genome shotgun (WGS) entry which is preliminary data.</text>
</comment>
<proteinExistence type="predicted"/>
<reference evidence="1 2" key="1">
    <citation type="submission" date="2012-12" db="EMBL/GenBank/DDBJ databases">
        <title>Genome assembly of Fulvivirga imtechensis AK7.</title>
        <authorList>
            <person name="Nupur N."/>
            <person name="Khatri I."/>
            <person name="Kumar R."/>
            <person name="Subramanian S."/>
            <person name="Pinnaka A."/>
        </authorList>
    </citation>
    <scope>NUCLEOTIDE SEQUENCE [LARGE SCALE GENOMIC DNA]</scope>
    <source>
        <strain evidence="1 2">AK7</strain>
    </source>
</reference>